<dbReference type="KEGG" id="ngg:RG540_CH05100"/>
<dbReference type="PATRIC" id="fig|1028800.3.peg.511"/>
<evidence type="ECO:0000256" key="1">
    <source>
        <dbReference type="SAM" id="SignalP"/>
    </source>
</evidence>
<dbReference type="PANTHER" id="PTHR34406:SF1">
    <property type="entry name" value="PROTEIN YCEI"/>
    <property type="match status" value="1"/>
</dbReference>
<evidence type="ECO:0000259" key="2">
    <source>
        <dbReference type="SMART" id="SM00867"/>
    </source>
</evidence>
<evidence type="ECO:0000313" key="4">
    <source>
        <dbReference type="Proteomes" id="UP000028181"/>
    </source>
</evidence>
<dbReference type="AlphaFoldDB" id="A0A068SLT9"/>
<reference evidence="4" key="1">
    <citation type="journal article" date="2014" name="BMC Genomics">
        <title>Genome sequencing of two Neorhizobium galegae strains reveals a noeT gene responsible for the unusual acetylation of the nodulation factors.</title>
        <authorList>
            <person name="Osterman J."/>
            <person name="Marsh J."/>
            <person name="Laine P.K."/>
            <person name="Zeng Z."/>
            <person name="Alatalo E."/>
            <person name="Sullivan J.T."/>
            <person name="Young J.P."/>
            <person name="Thomas-Oates J."/>
            <person name="Paulin L."/>
            <person name="Lindstrom K."/>
        </authorList>
    </citation>
    <scope>NUCLEOTIDE SEQUENCE [LARGE SCALE GENOMIC DNA]</scope>
    <source>
        <strain evidence="4">HAMBI 540</strain>
    </source>
</reference>
<sequence>MTRKTTVIAAMLLAMSLPGAGFSAVNVPSLTEAAGRYAITSGSRIAFAVDQVGGGGIKGKFGKFSGTFNLKAGDLTHSMVNFDLKPESVSTGQDRIDAFLRSGAVFDSGHFETISFRSERVEQTGPDSARITGTLTAKGHSSSEVFDVKLTSWSGRRIGFNVSGKIFRSRYAMDVGTPIYSNVVQFDMVIEGERN</sequence>
<organism evidence="3 4">
    <name type="scientific">Neorhizobium galegae bv. orientalis str. HAMBI 540</name>
    <dbReference type="NCBI Taxonomy" id="1028800"/>
    <lineage>
        <taxon>Bacteria</taxon>
        <taxon>Pseudomonadati</taxon>
        <taxon>Pseudomonadota</taxon>
        <taxon>Alphaproteobacteria</taxon>
        <taxon>Hyphomicrobiales</taxon>
        <taxon>Rhizobiaceae</taxon>
        <taxon>Rhizobium/Agrobacterium group</taxon>
        <taxon>Neorhizobium</taxon>
    </lineage>
</organism>
<dbReference type="Proteomes" id="UP000028181">
    <property type="component" value="Chromosome I"/>
</dbReference>
<dbReference type="HOGENOM" id="CLU_071003_1_1_5"/>
<dbReference type="InterPro" id="IPR036761">
    <property type="entry name" value="TTHA0802/YceI-like_sf"/>
</dbReference>
<dbReference type="eggNOG" id="COG2353">
    <property type="taxonomic scope" value="Bacteria"/>
</dbReference>
<protein>
    <submittedName>
        <fullName evidence="3">YceI family protein</fullName>
    </submittedName>
</protein>
<accession>A0A068SLT9</accession>
<dbReference type="OrthoDB" id="9811006at2"/>
<dbReference type="SUPFAM" id="SSF101874">
    <property type="entry name" value="YceI-like"/>
    <property type="match status" value="1"/>
</dbReference>
<dbReference type="RefSeq" id="WP_038584207.1">
    <property type="nucleotide sequence ID" value="NZ_HG938353.1"/>
</dbReference>
<feature type="chain" id="PRO_5001653239" evidence="1">
    <location>
        <begin position="24"/>
        <end position="195"/>
    </location>
</feature>
<dbReference type="PANTHER" id="PTHR34406">
    <property type="entry name" value="PROTEIN YCEI"/>
    <property type="match status" value="1"/>
</dbReference>
<dbReference type="SMART" id="SM00867">
    <property type="entry name" value="YceI"/>
    <property type="match status" value="1"/>
</dbReference>
<feature type="domain" description="Lipid/polyisoprenoid-binding YceI-like" evidence="2">
    <location>
        <begin position="36"/>
        <end position="193"/>
    </location>
</feature>
<feature type="signal peptide" evidence="1">
    <location>
        <begin position="1"/>
        <end position="23"/>
    </location>
</feature>
<dbReference type="GeneID" id="24259245"/>
<keyword evidence="1" id="KW-0732">Signal</keyword>
<gene>
    <name evidence="3" type="ORF">RG540_CH05100</name>
</gene>
<keyword evidence="4" id="KW-1185">Reference proteome</keyword>
<dbReference type="InterPro" id="IPR007372">
    <property type="entry name" value="Lipid/polyisoprenoid-bd_YceI"/>
</dbReference>
<evidence type="ECO:0000313" key="3">
    <source>
        <dbReference type="EMBL" id="CDN46701.1"/>
    </source>
</evidence>
<dbReference type="EMBL" id="HG938353">
    <property type="protein sequence ID" value="CDN46701.1"/>
    <property type="molecule type" value="Genomic_DNA"/>
</dbReference>
<dbReference type="Gene3D" id="2.40.128.110">
    <property type="entry name" value="Lipid/polyisoprenoid-binding, YceI-like"/>
    <property type="match status" value="1"/>
</dbReference>
<name>A0A068SLT9_NEOGA</name>
<proteinExistence type="predicted"/>
<dbReference type="Pfam" id="PF04264">
    <property type="entry name" value="YceI"/>
    <property type="match status" value="1"/>
</dbReference>